<dbReference type="GO" id="GO:0003700">
    <property type="term" value="F:DNA-binding transcription factor activity"/>
    <property type="evidence" value="ECO:0007669"/>
    <property type="project" value="InterPro"/>
</dbReference>
<feature type="compositionally biased region" description="Basic and acidic residues" evidence="1">
    <location>
        <begin position="1"/>
        <end position="23"/>
    </location>
</feature>
<feature type="region of interest" description="Disordered" evidence="1">
    <location>
        <begin position="2103"/>
        <end position="2151"/>
    </location>
</feature>
<feature type="region of interest" description="Disordered" evidence="1">
    <location>
        <begin position="1945"/>
        <end position="1964"/>
    </location>
</feature>
<proteinExistence type="predicted"/>
<dbReference type="RefSeq" id="XP_049138891.1">
    <property type="nucleotide sequence ID" value="XM_049281748.1"/>
</dbReference>
<dbReference type="SUPFAM" id="SSF82199">
    <property type="entry name" value="SET domain"/>
    <property type="match status" value="1"/>
</dbReference>
<dbReference type="CDD" id="cd14688">
    <property type="entry name" value="bZIP_YAP"/>
    <property type="match status" value="1"/>
</dbReference>
<dbReference type="Proteomes" id="UP000830671">
    <property type="component" value="Chromosome 2"/>
</dbReference>
<feature type="compositionally biased region" description="Basic and acidic residues" evidence="1">
    <location>
        <begin position="2103"/>
        <end position="2135"/>
    </location>
</feature>
<dbReference type="PANTHER" id="PTHR24148">
    <property type="entry name" value="ANKYRIN REPEAT DOMAIN-CONTAINING PROTEIN 39 HOMOLOG-RELATED"/>
    <property type="match status" value="1"/>
</dbReference>
<feature type="domain" description="SET" evidence="2">
    <location>
        <begin position="617"/>
        <end position="770"/>
    </location>
</feature>
<dbReference type="GeneID" id="73336758"/>
<dbReference type="Pfam" id="PF06985">
    <property type="entry name" value="HET"/>
    <property type="match status" value="1"/>
</dbReference>
<dbReference type="PROSITE" id="PS50280">
    <property type="entry name" value="SET"/>
    <property type="match status" value="1"/>
</dbReference>
<dbReference type="Gene3D" id="2.170.270.10">
    <property type="entry name" value="SET domain"/>
    <property type="match status" value="1"/>
</dbReference>
<evidence type="ECO:0000313" key="3">
    <source>
        <dbReference type="EMBL" id="UQC77251.1"/>
    </source>
</evidence>
<feature type="compositionally biased region" description="Basic residues" evidence="1">
    <location>
        <begin position="24"/>
        <end position="38"/>
    </location>
</feature>
<feature type="region of interest" description="Disordered" evidence="1">
    <location>
        <begin position="2169"/>
        <end position="2190"/>
    </location>
</feature>
<dbReference type="KEGG" id="clup:CLUP02_02718"/>
<organism evidence="3 4">
    <name type="scientific">Colletotrichum lupini</name>
    <dbReference type="NCBI Taxonomy" id="145971"/>
    <lineage>
        <taxon>Eukaryota</taxon>
        <taxon>Fungi</taxon>
        <taxon>Dikarya</taxon>
        <taxon>Ascomycota</taxon>
        <taxon>Pezizomycotina</taxon>
        <taxon>Sordariomycetes</taxon>
        <taxon>Hypocreomycetidae</taxon>
        <taxon>Glomerellales</taxon>
        <taxon>Glomerellaceae</taxon>
        <taxon>Colletotrichum</taxon>
        <taxon>Colletotrichum acutatum species complex</taxon>
    </lineage>
</organism>
<accession>A0A9Q8SH23</accession>
<feature type="region of interest" description="Disordered" evidence="1">
    <location>
        <begin position="1804"/>
        <end position="1825"/>
    </location>
</feature>
<sequence>MDRENAASVSGKDDWTAVSDPREKKRIQNRIAQRAHREKLKQRLQVLESLVKEKKELSANEHEPRDKDSLSVPTTPGQRSVPSSTAPPLSSTSMSRESMSLSEDPSSQYPEVAETMWRFLAQTPQNPPLIASPAGLFSGGRPNDIHKGLAPGCFDRGDPLAVRFDAPSDQMLGMIAPGEIPSWGNDIALSYLSSPPETEAFQRRDYSDEFMGIHGGSCAGKNELKTPRGRVGSIASTTSLCERLNCLKHCAKLLGFSSLDAVLSLYYTADLSESPALSNEQSASRERRLPTLLSEIREHSNIWNRWEQSGFIEEMLRGAECFYAEEVKQGRADLDDQLMGTLDDPLMIESVPEIAWILRDKTAYMTHLVLVSPPMGIDHEPHCPHSDGRRAGTSSWGIRTYDDDFYKCMHLGIWCIGCRIDSALHALTGRQKTILVYLRGFMDLTTQDSTDAPLALGNASDVVSGRQKSGLTPPELIRFRHPFLQQLTMKCLLLLCTGLTHVLGNVKNTGPDALCVFPRPLAHSLICTVKDVVDPLTTARDRVSSNSSGLPTSSLWTGISRCFKEGLESPEFCIYIKEDYGGKGMAVITEAETASHIVNSRGFTEPSYLMGTNQISPKIKVAAIPGKEYGLVATERIARGEMILKETASLLVDYSALESMPRNQLDIMRAHAVGLLNSHHRNQVMNLSTHGYHGDEVSTVAAIAKNNMFSISTNSSRTDDRFYALFAQTSRLNHDCRPNIDYWFDPRTLTQRTTALRDIVPGEELTISYVEPLQSRDDRQNRLHFNWGFNCSCHFCKQPDLMTEASDKRIAQIYSLLEELKDHSPQSNATPQMAELLISLYHQEHNWSFLSEAYMLAAIEYSGVGEPWLATKYASLAIDAGLLSLWEDHRHVKDMEDLARDPWSHWTGKQFGCLKMSNVSAFGEFPFQTGRTAAVSALAVVYPINIVLGVQRSANQPLVQISRTSLAIFFPSNFMDRHRRLIEDDDYASGKHHLSLNDRLPELDLHMTKSAMEKLKLFVKHFRKLRAGIEDEEKDDQDVDPDWDFDPDNYDKKFLGKLQQNFYDAAEMIKIAFFTLVVDEGLPSQQRWIYQTLLLQYRQTLSNQIYPWTYLSVFLAWYFPNINFHPYTLALFADSQIRCKYASLPKDLGFFLKPVIYSGARVVFRKLFDFRDISVALETVLGSSDFWPTAVAPILPGLLLSVPRGTINGFVPEGRQGIIMAVVVWACVTTLPEVLHYSFWLWFTGPDLYLQPVVAVEWLLCSIFWLSKGVPFQAAYTMHLFVNQYPHQGFWLRHHGGEASPILRMERRGCLWFALTSFFIKALEMDPTSARTEPFVLPVSTSLKVAVFIGMGVYLVRYGMAMRMTKFKHKPLRRPNEFRILRLRAQPCFRNSPVQCDIIHATLDSPPSYRAVSHRWAATRDEPQIILVDGAPFLVSTSIHDLLVQLRRLRLSQLLWIDSICIDQADAQEKSRQVGLMREIFEEATSTIGWLGKTPVATKAFELVRRIVTTAQMDQAELLNLKSSPLSGWQELLSLLTNSWFERVWIIQEIAASKETILQSGNTLIHWEDFAEGLGRILASGTGNDDHLSILTNEHLMNALIMENMRFQVDEIDRLALKDALKLGSRFKSTLSVDNVFALLGIIKERNAPLFHPNFRHSEVFTDEIFSRGGAAKDMFDTLDSIVEFADGLRKTNPLQSRKTIRLLRSLPKATRSFSEMVDGMHSILDRTKQSKDSPQHIKPDYTDKSTPEVVYTMVARELVRTGDAFAFLRYAGIGSSRSPSFENLPSWVPDWSAEVNVYILPHDAKPPTKRQKPTSTDAFKGKDKHHSLVSDGGFNLLHVKGAVIGKVALATKMHDNLEKSRGNILKDARTDLELQVSSFEAALSASKGINLPPNQSDDSRKHLFLNAVLARSNDEVQGNTFKQAADLLAERMENDQKLLQKLRESNLDNSPRPHSPTPSDPSLKSLEAMARDYLIKRKVQSSSNSKFAHLMKTDVLPSFEHYRWQEKTFTLPPGGPLRMFDKRGTSVLAAYDQYVDYTLGRKFVVLETGQMGLAPAGVEVGDLIIWVKEHAVFLTLRPAPISTRVKEELKLEELRKQELARQRAEKENARKEKIDKDGAEKQKEVHKAEQARSEGEEDEKGPSEASNSNLFDLDNTFRLIGEAFVSNAQQGPDRAAAAGDGDGEWFSLW</sequence>
<feature type="compositionally biased region" description="Basic and acidic residues" evidence="1">
    <location>
        <begin position="55"/>
        <end position="69"/>
    </location>
</feature>
<dbReference type="InterPro" id="IPR046341">
    <property type="entry name" value="SET_dom_sf"/>
</dbReference>
<feature type="region of interest" description="Disordered" evidence="1">
    <location>
        <begin position="1"/>
        <end position="38"/>
    </location>
</feature>
<name>A0A9Q8SH23_9PEZI</name>
<evidence type="ECO:0000259" key="2">
    <source>
        <dbReference type="PROSITE" id="PS50280"/>
    </source>
</evidence>
<dbReference type="SMART" id="SM00317">
    <property type="entry name" value="SET"/>
    <property type="match status" value="1"/>
</dbReference>
<gene>
    <name evidence="3" type="ORF">CLUP02_02718</name>
</gene>
<reference evidence="3" key="1">
    <citation type="journal article" date="2021" name="Mol. Plant Microbe Interact.">
        <title>Complete Genome Sequence of the Plant-Pathogenic Fungus Colletotrichum lupini.</title>
        <authorList>
            <person name="Baroncelli R."/>
            <person name="Pensec F."/>
            <person name="Da Lio D."/>
            <person name="Boufleur T."/>
            <person name="Vicente I."/>
            <person name="Sarrocco S."/>
            <person name="Picot A."/>
            <person name="Baraldi E."/>
            <person name="Sukno S."/>
            <person name="Thon M."/>
            <person name="Le Floch G."/>
        </authorList>
    </citation>
    <scope>NUCLEOTIDE SEQUENCE</scope>
    <source>
        <strain evidence="3">IMI 504893</strain>
    </source>
</reference>
<evidence type="ECO:0000313" key="4">
    <source>
        <dbReference type="Proteomes" id="UP000830671"/>
    </source>
</evidence>
<dbReference type="CDD" id="cd20071">
    <property type="entry name" value="SET_SMYD"/>
    <property type="match status" value="1"/>
</dbReference>
<evidence type="ECO:0000256" key="1">
    <source>
        <dbReference type="SAM" id="MobiDB-lite"/>
    </source>
</evidence>
<dbReference type="EMBL" id="CP019474">
    <property type="protein sequence ID" value="UQC77251.1"/>
    <property type="molecule type" value="Genomic_DNA"/>
</dbReference>
<feature type="compositionally biased region" description="Low complexity" evidence="1">
    <location>
        <begin position="80"/>
        <end position="103"/>
    </location>
</feature>
<dbReference type="PANTHER" id="PTHR24148:SF64">
    <property type="entry name" value="HETEROKARYON INCOMPATIBILITY DOMAIN-CONTAINING PROTEIN"/>
    <property type="match status" value="1"/>
</dbReference>
<dbReference type="Gene3D" id="1.20.5.170">
    <property type="match status" value="1"/>
</dbReference>
<dbReference type="InterPro" id="IPR001214">
    <property type="entry name" value="SET_dom"/>
</dbReference>
<feature type="region of interest" description="Disordered" evidence="1">
    <location>
        <begin position="55"/>
        <end position="108"/>
    </location>
</feature>
<keyword evidence="4" id="KW-1185">Reference proteome</keyword>
<dbReference type="InterPro" id="IPR052895">
    <property type="entry name" value="HetReg/Transcr_Mod"/>
</dbReference>
<dbReference type="InterPro" id="IPR010730">
    <property type="entry name" value="HET"/>
</dbReference>
<protein>
    <recommendedName>
        <fullName evidence="2">SET domain-containing protein</fullName>
    </recommendedName>
</protein>
<dbReference type="InterPro" id="IPR004827">
    <property type="entry name" value="bZIP"/>
</dbReference>
<dbReference type="Pfam" id="PF00856">
    <property type="entry name" value="SET"/>
    <property type="match status" value="1"/>
</dbReference>
<dbReference type="PROSITE" id="PS00036">
    <property type="entry name" value="BZIP_BASIC"/>
    <property type="match status" value="1"/>
</dbReference>